<dbReference type="EMBL" id="JAAALK010000288">
    <property type="protein sequence ID" value="KAG8055258.1"/>
    <property type="molecule type" value="Genomic_DNA"/>
</dbReference>
<dbReference type="Proteomes" id="UP000729402">
    <property type="component" value="Unassembled WGS sequence"/>
</dbReference>
<dbReference type="Pfam" id="PF02365">
    <property type="entry name" value="NAM"/>
    <property type="match status" value="1"/>
</dbReference>
<dbReference type="PANTHER" id="PTHR31719">
    <property type="entry name" value="NAC TRANSCRIPTION FACTOR 56"/>
    <property type="match status" value="1"/>
</dbReference>
<organism evidence="2 3">
    <name type="scientific">Zizania palustris</name>
    <name type="common">Northern wild rice</name>
    <dbReference type="NCBI Taxonomy" id="103762"/>
    <lineage>
        <taxon>Eukaryota</taxon>
        <taxon>Viridiplantae</taxon>
        <taxon>Streptophyta</taxon>
        <taxon>Embryophyta</taxon>
        <taxon>Tracheophyta</taxon>
        <taxon>Spermatophyta</taxon>
        <taxon>Magnoliopsida</taxon>
        <taxon>Liliopsida</taxon>
        <taxon>Poales</taxon>
        <taxon>Poaceae</taxon>
        <taxon>BOP clade</taxon>
        <taxon>Oryzoideae</taxon>
        <taxon>Oryzeae</taxon>
        <taxon>Zizaniinae</taxon>
        <taxon>Zizania</taxon>
    </lineage>
</organism>
<dbReference type="PANTHER" id="PTHR31719:SF88">
    <property type="entry name" value="OS07G0272700 PROTEIN"/>
    <property type="match status" value="1"/>
</dbReference>
<dbReference type="PROSITE" id="PS51005">
    <property type="entry name" value="NAC"/>
    <property type="match status" value="1"/>
</dbReference>
<dbReference type="GO" id="GO:0006355">
    <property type="term" value="P:regulation of DNA-templated transcription"/>
    <property type="evidence" value="ECO:0007669"/>
    <property type="project" value="InterPro"/>
</dbReference>
<dbReference type="AlphaFoldDB" id="A0A8J5RQW3"/>
<comment type="caution">
    <text evidence="2">The sequence shown here is derived from an EMBL/GenBank/DDBJ whole genome shotgun (WGS) entry which is preliminary data.</text>
</comment>
<keyword evidence="3" id="KW-1185">Reference proteome</keyword>
<evidence type="ECO:0000259" key="1">
    <source>
        <dbReference type="PROSITE" id="PS51005"/>
    </source>
</evidence>
<gene>
    <name evidence="2" type="ORF">GUJ93_ZPchr0001g31105</name>
</gene>
<accession>A0A8J5RQW3</accession>
<reference evidence="2" key="1">
    <citation type="journal article" date="2021" name="bioRxiv">
        <title>Whole Genome Assembly and Annotation of Northern Wild Rice, Zizania palustris L., Supports a Whole Genome Duplication in the Zizania Genus.</title>
        <authorList>
            <person name="Haas M."/>
            <person name="Kono T."/>
            <person name="Macchietto M."/>
            <person name="Millas R."/>
            <person name="McGilp L."/>
            <person name="Shao M."/>
            <person name="Duquette J."/>
            <person name="Hirsch C.N."/>
            <person name="Kimball J."/>
        </authorList>
    </citation>
    <scope>NUCLEOTIDE SEQUENCE</scope>
    <source>
        <tissue evidence="2">Fresh leaf tissue</tissue>
    </source>
</reference>
<name>A0A8J5RQW3_ZIZPA</name>
<dbReference type="InterPro" id="IPR003441">
    <property type="entry name" value="NAC-dom"/>
</dbReference>
<sequence>MEAADVMMIGDTLPVVLKFDPDDEELVAFYLLPRDLGFRLNGPKLTLLLPRVQRQPLPLDGIIIEDDPLSASPWELLDRHGRNDDAFFFAPAQGGSGKGGRQKRTCVGGGCWMGQKVSTTGKKLRVPVGDVETEIVWKKYMLKC</sequence>
<feature type="domain" description="NAC" evidence="1">
    <location>
        <begin position="13"/>
        <end position="144"/>
    </location>
</feature>
<dbReference type="GO" id="GO:0003677">
    <property type="term" value="F:DNA binding"/>
    <property type="evidence" value="ECO:0007669"/>
    <property type="project" value="InterPro"/>
</dbReference>
<protein>
    <recommendedName>
        <fullName evidence="1">NAC domain-containing protein</fullName>
    </recommendedName>
</protein>
<dbReference type="OrthoDB" id="729519at2759"/>
<proteinExistence type="predicted"/>
<evidence type="ECO:0000313" key="3">
    <source>
        <dbReference type="Proteomes" id="UP000729402"/>
    </source>
</evidence>
<reference evidence="2" key="2">
    <citation type="submission" date="2021-02" db="EMBL/GenBank/DDBJ databases">
        <authorList>
            <person name="Kimball J.A."/>
            <person name="Haas M.W."/>
            <person name="Macchietto M."/>
            <person name="Kono T."/>
            <person name="Duquette J."/>
            <person name="Shao M."/>
        </authorList>
    </citation>
    <scope>NUCLEOTIDE SEQUENCE</scope>
    <source>
        <tissue evidence="2">Fresh leaf tissue</tissue>
    </source>
</reference>
<evidence type="ECO:0000313" key="2">
    <source>
        <dbReference type="EMBL" id="KAG8055258.1"/>
    </source>
</evidence>